<dbReference type="Gene3D" id="3.40.50.150">
    <property type="entry name" value="Vaccinia Virus protein VP39"/>
    <property type="match status" value="1"/>
</dbReference>
<dbReference type="GO" id="GO:0032259">
    <property type="term" value="P:methylation"/>
    <property type="evidence" value="ECO:0007669"/>
    <property type="project" value="UniProtKB-KW"/>
</dbReference>
<reference evidence="3 4" key="1">
    <citation type="submission" date="2017-07" db="EMBL/GenBank/DDBJ databases">
        <title>Annotated genome sequence of Bacterioplanes sanyensis isolated from Red Sea.</title>
        <authorList>
            <person name="Rehman Z.U."/>
        </authorList>
    </citation>
    <scope>NUCLEOTIDE SEQUENCE [LARGE SCALE GENOMIC DNA]</scope>
    <source>
        <strain evidence="3 4">NV9</strain>
    </source>
</reference>
<dbReference type="SUPFAM" id="SSF53335">
    <property type="entry name" value="S-adenosyl-L-methionine-dependent methyltransferases"/>
    <property type="match status" value="1"/>
</dbReference>
<dbReference type="KEGG" id="bsan:CHH28_11750"/>
<dbReference type="CDD" id="cd02440">
    <property type="entry name" value="AdoMet_MTases"/>
    <property type="match status" value="1"/>
</dbReference>
<name>A0A222FKN0_9GAMM</name>
<keyword evidence="2 3" id="KW-0808">Transferase</keyword>
<evidence type="ECO:0000256" key="1">
    <source>
        <dbReference type="ARBA" id="ARBA00022603"/>
    </source>
</evidence>
<organism evidence="3 4">
    <name type="scientific">Bacterioplanes sanyensis</name>
    <dbReference type="NCBI Taxonomy" id="1249553"/>
    <lineage>
        <taxon>Bacteria</taxon>
        <taxon>Pseudomonadati</taxon>
        <taxon>Pseudomonadota</taxon>
        <taxon>Gammaproteobacteria</taxon>
        <taxon>Oceanospirillales</taxon>
        <taxon>Oceanospirillaceae</taxon>
        <taxon>Bacterioplanes</taxon>
    </lineage>
</organism>
<evidence type="ECO:0000256" key="2">
    <source>
        <dbReference type="ARBA" id="ARBA00022679"/>
    </source>
</evidence>
<dbReference type="Proteomes" id="UP000202440">
    <property type="component" value="Chromosome"/>
</dbReference>
<accession>A0A222FKN0</accession>
<dbReference type="OrthoDB" id="9794615at2"/>
<dbReference type="Pfam" id="PF06325">
    <property type="entry name" value="PrmA"/>
    <property type="match status" value="1"/>
</dbReference>
<dbReference type="PANTHER" id="PTHR43648:SF1">
    <property type="entry name" value="ELECTRON TRANSFER FLAVOPROTEIN BETA SUBUNIT LYSINE METHYLTRANSFERASE"/>
    <property type="match status" value="1"/>
</dbReference>
<dbReference type="InterPro" id="IPR029063">
    <property type="entry name" value="SAM-dependent_MTases_sf"/>
</dbReference>
<keyword evidence="1 3" id="KW-0489">Methyltransferase</keyword>
<proteinExistence type="predicted"/>
<dbReference type="InterPro" id="IPR050078">
    <property type="entry name" value="Ribosomal_L11_MeTrfase_PrmA"/>
</dbReference>
<evidence type="ECO:0000313" key="3">
    <source>
        <dbReference type="EMBL" id="ASP39309.1"/>
    </source>
</evidence>
<protein>
    <submittedName>
        <fullName evidence="3">Protein methyltransferase</fullName>
    </submittedName>
</protein>
<evidence type="ECO:0000313" key="4">
    <source>
        <dbReference type="Proteomes" id="UP000202440"/>
    </source>
</evidence>
<dbReference type="AlphaFoldDB" id="A0A222FKN0"/>
<dbReference type="EMBL" id="CP022530">
    <property type="protein sequence ID" value="ASP39309.1"/>
    <property type="molecule type" value="Genomic_DNA"/>
</dbReference>
<sequence length="220" mass="24457">MSEQRLNCYLQTMLSDAKVSRQVLPHCNGLALWLIDPAPLKRPFTDEEVHAIQHFPAYWSFCWASGLALAQTILQRPELVAGKRVLDFGAGSGVVGIAALMTGAKEVVFCDIDPQALESCAANAALNQLNGNWRVHGDLFNSSPGEIDLLIAADVLYDAANLPLLTRFRDYADDVLVADSRVKNFNYPPYQHIDTLTSCTLPDLDESQEFRQVRLYQAQF</sequence>
<dbReference type="PANTHER" id="PTHR43648">
    <property type="entry name" value="ELECTRON TRANSFER FLAVOPROTEIN BETA SUBUNIT LYSINE METHYLTRANSFERASE"/>
    <property type="match status" value="1"/>
</dbReference>
<dbReference type="RefSeq" id="WP_094060489.1">
    <property type="nucleotide sequence ID" value="NZ_CP022530.1"/>
</dbReference>
<dbReference type="GO" id="GO:0016279">
    <property type="term" value="F:protein-lysine N-methyltransferase activity"/>
    <property type="evidence" value="ECO:0007669"/>
    <property type="project" value="TreeGrafter"/>
</dbReference>
<keyword evidence="4" id="KW-1185">Reference proteome</keyword>
<gene>
    <name evidence="3" type="ORF">CHH28_11750</name>
</gene>